<evidence type="ECO:0000256" key="6">
    <source>
        <dbReference type="ARBA" id="ARBA00047941"/>
    </source>
</evidence>
<comment type="similarity">
    <text evidence="3">Belongs to the methyltransferase superfamily. Arsenite methyltransferase family.</text>
</comment>
<comment type="caution">
    <text evidence="10">The sequence shown here is derived from an EMBL/GenBank/DDBJ whole genome shotgun (WGS) entry which is preliminary data.</text>
</comment>
<proteinExistence type="inferred from homology"/>
<dbReference type="Gene3D" id="3.40.50.150">
    <property type="entry name" value="Vaccinia Virus protein VP39"/>
    <property type="match status" value="1"/>
</dbReference>
<dbReference type="Proteomes" id="UP001295684">
    <property type="component" value="Unassembled WGS sequence"/>
</dbReference>
<dbReference type="Pfam" id="PF13847">
    <property type="entry name" value="Methyltransf_31"/>
    <property type="match status" value="1"/>
</dbReference>
<dbReference type="PANTHER" id="PTHR43675:SF8">
    <property type="entry name" value="ARSENITE METHYLTRANSFERASE"/>
    <property type="match status" value="1"/>
</dbReference>
<evidence type="ECO:0000256" key="4">
    <source>
        <dbReference type="ARBA" id="ARBA00034521"/>
    </source>
</evidence>
<name>A0AAD1UL35_EUPCR</name>
<dbReference type="EC" id="2.1.1.137" evidence="4"/>
<organism evidence="10 11">
    <name type="scientific">Euplotes crassus</name>
    <dbReference type="NCBI Taxonomy" id="5936"/>
    <lineage>
        <taxon>Eukaryota</taxon>
        <taxon>Sar</taxon>
        <taxon>Alveolata</taxon>
        <taxon>Ciliophora</taxon>
        <taxon>Intramacronucleata</taxon>
        <taxon>Spirotrichea</taxon>
        <taxon>Hypotrichia</taxon>
        <taxon>Euplotida</taxon>
        <taxon>Euplotidae</taxon>
        <taxon>Moneuplotes</taxon>
    </lineage>
</organism>
<evidence type="ECO:0000256" key="5">
    <source>
        <dbReference type="ARBA" id="ARBA00034545"/>
    </source>
</evidence>
<dbReference type="Gene3D" id="3.40.5.100">
    <property type="match status" value="1"/>
</dbReference>
<dbReference type="CDD" id="cd02440">
    <property type="entry name" value="AdoMet_MTases"/>
    <property type="match status" value="1"/>
</dbReference>
<dbReference type="AlphaFoldDB" id="A0AAD1UL35"/>
<evidence type="ECO:0000256" key="7">
    <source>
        <dbReference type="ARBA" id="ARBA00047943"/>
    </source>
</evidence>
<dbReference type="SUPFAM" id="SSF53335">
    <property type="entry name" value="S-adenosyl-L-methionine-dependent methyltransferases"/>
    <property type="match status" value="1"/>
</dbReference>
<dbReference type="InterPro" id="IPR026669">
    <property type="entry name" value="Arsenite_MeTrfase-like"/>
</dbReference>
<dbReference type="GO" id="GO:0030791">
    <property type="term" value="F:arsenite methyltransferase activity"/>
    <property type="evidence" value="ECO:0007669"/>
    <property type="project" value="UniProtKB-EC"/>
</dbReference>
<comment type="catalytic activity">
    <reaction evidence="6">
        <text>arsenic triglutathione + [thioredoxin]-dithiol + S-adenosyl-L-methionine + 2 H2O = methylarsonous acid + [thioredoxin]-disulfide + 3 glutathione + S-adenosyl-L-homocysteine + H(+)</text>
        <dbReference type="Rhea" id="RHEA:69460"/>
        <dbReference type="Rhea" id="RHEA-COMP:10698"/>
        <dbReference type="Rhea" id="RHEA-COMP:10700"/>
        <dbReference type="ChEBI" id="CHEBI:15377"/>
        <dbReference type="ChEBI" id="CHEBI:15378"/>
        <dbReference type="ChEBI" id="CHEBI:17826"/>
        <dbReference type="ChEBI" id="CHEBI:29950"/>
        <dbReference type="ChEBI" id="CHEBI:50058"/>
        <dbReference type="ChEBI" id="CHEBI:57856"/>
        <dbReference type="ChEBI" id="CHEBI:57925"/>
        <dbReference type="ChEBI" id="CHEBI:59789"/>
        <dbReference type="ChEBI" id="CHEBI:183640"/>
        <dbReference type="EC" id="2.1.1.137"/>
    </reaction>
</comment>
<comment type="catalytic activity">
    <reaction evidence="7">
        <text>arsenic triglutathione + 2 [thioredoxin]-dithiol + 2 S-adenosyl-L-methionine + H2O = dimethylarsinous acid + 2 [thioredoxin]-disulfide + 3 glutathione + 2 S-adenosyl-L-homocysteine + 2 H(+)</text>
        <dbReference type="Rhea" id="RHEA:69464"/>
        <dbReference type="Rhea" id="RHEA-COMP:10698"/>
        <dbReference type="Rhea" id="RHEA-COMP:10700"/>
        <dbReference type="ChEBI" id="CHEBI:15377"/>
        <dbReference type="ChEBI" id="CHEBI:15378"/>
        <dbReference type="ChEBI" id="CHEBI:23808"/>
        <dbReference type="ChEBI" id="CHEBI:29950"/>
        <dbReference type="ChEBI" id="CHEBI:50058"/>
        <dbReference type="ChEBI" id="CHEBI:57856"/>
        <dbReference type="ChEBI" id="CHEBI:57925"/>
        <dbReference type="ChEBI" id="CHEBI:59789"/>
        <dbReference type="ChEBI" id="CHEBI:183640"/>
        <dbReference type="EC" id="2.1.1.137"/>
    </reaction>
</comment>
<dbReference type="InterPro" id="IPR029063">
    <property type="entry name" value="SAM-dependent_MTases_sf"/>
</dbReference>
<feature type="domain" description="Methyltransferase" evidence="9">
    <location>
        <begin position="71"/>
        <end position="221"/>
    </location>
</feature>
<evidence type="ECO:0000256" key="8">
    <source>
        <dbReference type="ARBA" id="ARBA00048428"/>
    </source>
</evidence>
<dbReference type="PANTHER" id="PTHR43675">
    <property type="entry name" value="ARSENITE METHYLTRANSFERASE"/>
    <property type="match status" value="1"/>
</dbReference>
<gene>
    <name evidence="10" type="ORF">ECRASSUSDP1_LOCUS12698</name>
</gene>
<dbReference type="InterPro" id="IPR025714">
    <property type="entry name" value="Methyltranfer_dom"/>
</dbReference>
<sequence length="359" mass="39995">MESAQPDTVKEGVKEYYGKTLSKTEDLKTDACCPKGKGLYKSAREAVKEVHNDVIIKYYGCGNPIPECLAGATVLDLGSGSGRDVYICSKLVGESGKVIGIDMTDEQIQVAKDFQDYHAEKFGYSNTEFIQGYIEDFTDSGNVAEGSVDVVISNCVVNLSPNKDKVFRQVWKALKEGGELYFSDIYSDRRVPQELQDNKELWGECLSGALYFEDFRRLMKEIGFTDLRVISQSEVKNTAGYDLAPKFYSITIRAFKISSLEDRSENYGNIATYKSGIPDFGCKFEFDQNYTFCKNKEVSVCKNTAEILRKSRYAPFFEVTEDGYHQGLHEKQSFQISTAADAKEGCCVPKEGAGSSGCC</sequence>
<protein>
    <recommendedName>
        <fullName evidence="5">Arsenite methyltransferase</fullName>
        <ecNumber evidence="4">2.1.1.137</ecNumber>
    </recommendedName>
</protein>
<keyword evidence="11" id="KW-1185">Reference proteome</keyword>
<evidence type="ECO:0000313" key="10">
    <source>
        <dbReference type="EMBL" id="CAI2371376.1"/>
    </source>
</evidence>
<evidence type="ECO:0000256" key="2">
    <source>
        <dbReference type="ARBA" id="ARBA00022691"/>
    </source>
</evidence>
<evidence type="ECO:0000259" key="9">
    <source>
        <dbReference type="Pfam" id="PF13847"/>
    </source>
</evidence>
<reference evidence="10" key="1">
    <citation type="submission" date="2023-07" db="EMBL/GenBank/DDBJ databases">
        <authorList>
            <consortium name="AG Swart"/>
            <person name="Singh M."/>
            <person name="Singh A."/>
            <person name="Seah K."/>
            <person name="Emmerich C."/>
        </authorList>
    </citation>
    <scope>NUCLEOTIDE SEQUENCE</scope>
    <source>
        <strain evidence="10">DP1</strain>
    </source>
</reference>
<evidence type="ECO:0000313" key="11">
    <source>
        <dbReference type="Proteomes" id="UP001295684"/>
    </source>
</evidence>
<accession>A0AAD1UL35</accession>
<keyword evidence="2" id="KW-0949">S-adenosyl-L-methionine</keyword>
<evidence type="ECO:0000256" key="1">
    <source>
        <dbReference type="ARBA" id="ARBA00022679"/>
    </source>
</evidence>
<keyword evidence="1" id="KW-0808">Transferase</keyword>
<comment type="catalytic activity">
    <reaction evidence="8">
        <text>arsenic triglutathione + 3 [thioredoxin]-dithiol + 3 S-adenosyl-L-methionine = trimethylarsine + 3 [thioredoxin]-disulfide + 3 glutathione + 3 S-adenosyl-L-homocysteine + 3 H(+)</text>
        <dbReference type="Rhea" id="RHEA:69432"/>
        <dbReference type="Rhea" id="RHEA-COMP:10698"/>
        <dbReference type="Rhea" id="RHEA-COMP:10700"/>
        <dbReference type="ChEBI" id="CHEBI:15378"/>
        <dbReference type="ChEBI" id="CHEBI:27130"/>
        <dbReference type="ChEBI" id="CHEBI:29950"/>
        <dbReference type="ChEBI" id="CHEBI:50058"/>
        <dbReference type="ChEBI" id="CHEBI:57856"/>
        <dbReference type="ChEBI" id="CHEBI:57925"/>
        <dbReference type="ChEBI" id="CHEBI:59789"/>
        <dbReference type="ChEBI" id="CHEBI:183640"/>
        <dbReference type="EC" id="2.1.1.137"/>
    </reaction>
</comment>
<dbReference type="EMBL" id="CAMPGE010012608">
    <property type="protein sequence ID" value="CAI2371376.1"/>
    <property type="molecule type" value="Genomic_DNA"/>
</dbReference>
<evidence type="ECO:0000256" key="3">
    <source>
        <dbReference type="ARBA" id="ARBA00034487"/>
    </source>
</evidence>